<proteinExistence type="inferred from homology"/>
<comment type="similarity">
    <text evidence="2">Belongs to the ARS2 family.</text>
</comment>
<dbReference type="AlphaFoldDB" id="A0A6P4AEB5"/>
<evidence type="ECO:0000259" key="4">
    <source>
        <dbReference type="PROSITE" id="PS00028"/>
    </source>
</evidence>
<accession>A0A6P4AEB5</accession>
<feature type="domain" description="C2H2-type" evidence="4">
    <location>
        <begin position="348"/>
        <end position="371"/>
    </location>
</feature>
<dbReference type="InterPro" id="IPR013087">
    <property type="entry name" value="Znf_C2H2_type"/>
</dbReference>
<gene>
    <name evidence="6" type="primary">LOC107421799</name>
</gene>
<dbReference type="InterPro" id="IPR007042">
    <property type="entry name" value="SERRATE/Ars2_C"/>
</dbReference>
<comment type="subcellular location">
    <subcellularLocation>
        <location evidence="1">Nucleus</location>
    </subcellularLocation>
</comment>
<dbReference type="Pfam" id="PF12066">
    <property type="entry name" value="SERRATE_Ars2_N"/>
    <property type="match status" value="1"/>
</dbReference>
<dbReference type="GO" id="GO:0031053">
    <property type="term" value="P:primary miRNA processing"/>
    <property type="evidence" value="ECO:0007669"/>
    <property type="project" value="TreeGrafter"/>
</dbReference>
<reference evidence="6" key="1">
    <citation type="submission" date="2025-08" db="UniProtKB">
        <authorList>
            <consortium name="RefSeq"/>
        </authorList>
    </citation>
    <scope>IDENTIFICATION</scope>
    <source>
        <tissue evidence="6">Seedling</tissue>
    </source>
</reference>
<evidence type="ECO:0000313" key="5">
    <source>
        <dbReference type="Proteomes" id="UP001652623"/>
    </source>
</evidence>
<dbReference type="PANTHER" id="PTHR13165:SF0">
    <property type="entry name" value="SERRATE RNA EFFECTOR MOLECULE HOMOLOG"/>
    <property type="match status" value="1"/>
</dbReference>
<keyword evidence="3" id="KW-0539">Nucleus</keyword>
<dbReference type="PROSITE" id="PS00028">
    <property type="entry name" value="ZINC_FINGER_C2H2_1"/>
    <property type="match status" value="1"/>
</dbReference>
<name>A0A6P4AEB5_ZIZJJ</name>
<evidence type="ECO:0000313" key="6">
    <source>
        <dbReference type="RefSeq" id="XP_015886615.4"/>
    </source>
</evidence>
<evidence type="ECO:0000256" key="3">
    <source>
        <dbReference type="ARBA" id="ARBA00023242"/>
    </source>
</evidence>
<dbReference type="KEGG" id="zju:107421799"/>
<dbReference type="GO" id="GO:0016604">
    <property type="term" value="C:nuclear body"/>
    <property type="evidence" value="ECO:0007669"/>
    <property type="project" value="TreeGrafter"/>
</dbReference>
<evidence type="ECO:0000256" key="2">
    <source>
        <dbReference type="ARBA" id="ARBA00005407"/>
    </source>
</evidence>
<dbReference type="InParanoid" id="A0A6P4AEB5"/>
<dbReference type="Pfam" id="PF04959">
    <property type="entry name" value="ARS2"/>
    <property type="match status" value="1"/>
</dbReference>
<sequence length="402" mass="46762">MVVKANMQFLDDGLVFYLTLQTLDGDHIVFKEAKVCEYIDTDHCYELSIFRNAIYYDKIKEGSPQRYQECRSQDISTQKCAFFNAHKDEEWLKNKYHPSNLLRFFERRNRHAQEIAKEFLFYLSRGIVNLSPSATAFYASKVNFQTSQPNSYEKAGEKRRRLDKDQDEESEFSAALKAHPVSCLPRRIQSDIEQAFALIQKLDSEKGIEDNIICNIDFYGEFHSESMFQVLIVKCLTGERVLYGIELLDTLLTYLWRIHGVNYYGMIESDEPKGFRHVRSDGKNHTETLEAGVVWEKKLDTFWQKRLSGQHPMEAMIGKEKIDAAYVEASDLYVRKIADENEGWKYGCEANDCTELFNSAECVREHLKLEHPELVMELTSKVCQDLYFHNYMNDPDAPGGTL</sequence>
<dbReference type="GeneID" id="107421799"/>
<keyword evidence="5" id="KW-1185">Reference proteome</keyword>
<dbReference type="RefSeq" id="XP_015886615.4">
    <property type="nucleotide sequence ID" value="XM_016031129.4"/>
</dbReference>
<organism evidence="5 6">
    <name type="scientific">Ziziphus jujuba</name>
    <name type="common">Chinese jujube</name>
    <name type="synonym">Ziziphus sativa</name>
    <dbReference type="NCBI Taxonomy" id="326968"/>
    <lineage>
        <taxon>Eukaryota</taxon>
        <taxon>Viridiplantae</taxon>
        <taxon>Streptophyta</taxon>
        <taxon>Embryophyta</taxon>
        <taxon>Tracheophyta</taxon>
        <taxon>Spermatophyta</taxon>
        <taxon>Magnoliopsida</taxon>
        <taxon>eudicotyledons</taxon>
        <taxon>Gunneridae</taxon>
        <taxon>Pentapetalae</taxon>
        <taxon>rosids</taxon>
        <taxon>fabids</taxon>
        <taxon>Rosales</taxon>
        <taxon>Rhamnaceae</taxon>
        <taxon>Paliureae</taxon>
        <taxon>Ziziphus</taxon>
    </lineage>
</organism>
<dbReference type="PANTHER" id="PTHR13165">
    <property type="entry name" value="ARSENITE-RESISTANCE PROTEIN 2"/>
    <property type="match status" value="1"/>
</dbReference>
<protein>
    <submittedName>
        <fullName evidence="6">Serrate RNA effector molecule isoform X1</fullName>
    </submittedName>
</protein>
<dbReference type="InterPro" id="IPR021933">
    <property type="entry name" value="SERRATE/Ars2_N"/>
</dbReference>
<dbReference type="Proteomes" id="UP001652623">
    <property type="component" value="Chromosome 8"/>
</dbReference>
<dbReference type="InterPro" id="IPR039727">
    <property type="entry name" value="SE/Ars2"/>
</dbReference>
<evidence type="ECO:0000256" key="1">
    <source>
        <dbReference type="ARBA" id="ARBA00004123"/>
    </source>
</evidence>